<accession>A0ABU2SA68</accession>
<dbReference type="InterPro" id="IPR012967">
    <property type="entry name" value="COMT_dimerisation"/>
</dbReference>
<dbReference type="Pfam" id="PF21780">
    <property type="entry name" value="DUF6875"/>
    <property type="match status" value="1"/>
</dbReference>
<dbReference type="EMBL" id="JAVREV010000010">
    <property type="protein sequence ID" value="MDT0444570.1"/>
    <property type="molecule type" value="Genomic_DNA"/>
</dbReference>
<evidence type="ECO:0000256" key="3">
    <source>
        <dbReference type="ARBA" id="ARBA00022691"/>
    </source>
</evidence>
<dbReference type="Proteomes" id="UP001183615">
    <property type="component" value="Unassembled WGS sequence"/>
</dbReference>
<feature type="domain" description="DUF6875" evidence="6">
    <location>
        <begin position="343"/>
        <end position="512"/>
    </location>
</feature>
<reference evidence="8" key="1">
    <citation type="submission" date="2023-07" db="EMBL/GenBank/DDBJ databases">
        <title>30 novel species of actinomycetes from the DSMZ collection.</title>
        <authorList>
            <person name="Nouioui I."/>
        </authorList>
    </citation>
    <scope>NUCLEOTIDE SEQUENCE [LARGE SCALE GENOMIC DNA]</scope>
    <source>
        <strain evidence="8">DSM 41886</strain>
    </source>
</reference>
<dbReference type="GO" id="GO:0032259">
    <property type="term" value="P:methylation"/>
    <property type="evidence" value="ECO:0007669"/>
    <property type="project" value="UniProtKB-KW"/>
</dbReference>
<comment type="caution">
    <text evidence="7">The sequence shown here is derived from an EMBL/GenBank/DDBJ whole genome shotgun (WGS) entry which is preliminary data.</text>
</comment>
<dbReference type="Pfam" id="PF00891">
    <property type="entry name" value="Methyltransf_2"/>
    <property type="match status" value="1"/>
</dbReference>
<sequence length="543" mass="59542">MTAEDVRRLIYGQIVSKAVQTFVLLGLPNLMRDAEHPLEQLTRSVGANPTSLRRLLRALAAFRVVQETAHDTFALEPLGHQLRSDTPRTAHPTALLAANLVGQAWDGMAHAVRTGKPAFEEITGTPFFPYLSDNPPLRSIFDASQAAGLHAELPGILTALGPTPPRVAVDVGGGDGALLEHILTHHPGTRGVLLDRPESREPATARMKRAGLADRFTFHAGDFLTDDVPTGDLVLLRHIVHDLGDDDAATVLRACGRALRPGGRLALIEMATPETDAHQDELAWDTAVMDLYMMCLFAGGRERSTQEMTELLHSSGLDVANRTPLPGGAVLTLGRPHKTEELVIEWFRTYLMRDHPELGRPGPVCPFVEPAHRAGTIAIEHAEDIDGEDPTELRRLILGTVAKFHDRTWDHGNKTLHSLVLVLPQLSRAGCQQLDQTQADLKPELATRGLMMGQFHEHCAETAARNHAFPVSQSPVPLIAIRNMALHDILFLHHDARCFHAYAERFGDRFAKGGVADRVFVQYYERAAVRFRSGQSGGRGEAV</sequence>
<dbReference type="RefSeq" id="WP_311618833.1">
    <property type="nucleotide sequence ID" value="NZ_JAVREV010000010.1"/>
</dbReference>
<keyword evidence="1 7" id="KW-0489">Methyltransferase</keyword>
<feature type="domain" description="O-methyltransferase C-terminal" evidence="4">
    <location>
        <begin position="105"/>
        <end position="316"/>
    </location>
</feature>
<keyword evidence="3" id="KW-0949">S-adenosyl-L-methionine</keyword>
<protein>
    <submittedName>
        <fullName evidence="7">Methyltransferase</fullName>
    </submittedName>
</protein>
<organism evidence="7 8">
    <name type="scientific">Streptomyces johnsoniae</name>
    <dbReference type="NCBI Taxonomy" id="3075532"/>
    <lineage>
        <taxon>Bacteria</taxon>
        <taxon>Bacillati</taxon>
        <taxon>Actinomycetota</taxon>
        <taxon>Actinomycetes</taxon>
        <taxon>Kitasatosporales</taxon>
        <taxon>Streptomycetaceae</taxon>
        <taxon>Streptomyces</taxon>
    </lineage>
</organism>
<evidence type="ECO:0000259" key="5">
    <source>
        <dbReference type="Pfam" id="PF08100"/>
    </source>
</evidence>
<dbReference type="PANTHER" id="PTHR43712">
    <property type="entry name" value="PUTATIVE (AFU_ORTHOLOGUE AFUA_4G14580)-RELATED"/>
    <property type="match status" value="1"/>
</dbReference>
<dbReference type="InterPro" id="IPR036388">
    <property type="entry name" value="WH-like_DNA-bd_sf"/>
</dbReference>
<gene>
    <name evidence="7" type="ORF">RM779_18470</name>
</gene>
<dbReference type="Pfam" id="PF08100">
    <property type="entry name" value="Dimerisation"/>
    <property type="match status" value="1"/>
</dbReference>
<evidence type="ECO:0000313" key="8">
    <source>
        <dbReference type="Proteomes" id="UP001183615"/>
    </source>
</evidence>
<name>A0ABU2SA68_9ACTN</name>
<evidence type="ECO:0000313" key="7">
    <source>
        <dbReference type="EMBL" id="MDT0444570.1"/>
    </source>
</evidence>
<dbReference type="SUPFAM" id="SSF46785">
    <property type="entry name" value="Winged helix' DNA-binding domain"/>
    <property type="match status" value="1"/>
</dbReference>
<dbReference type="InterPro" id="IPR029063">
    <property type="entry name" value="SAM-dependent_MTases_sf"/>
</dbReference>
<evidence type="ECO:0000256" key="2">
    <source>
        <dbReference type="ARBA" id="ARBA00022679"/>
    </source>
</evidence>
<evidence type="ECO:0000256" key="1">
    <source>
        <dbReference type="ARBA" id="ARBA00022603"/>
    </source>
</evidence>
<keyword evidence="8" id="KW-1185">Reference proteome</keyword>
<evidence type="ECO:0000259" key="6">
    <source>
        <dbReference type="Pfam" id="PF21780"/>
    </source>
</evidence>
<evidence type="ECO:0000259" key="4">
    <source>
        <dbReference type="Pfam" id="PF00891"/>
    </source>
</evidence>
<dbReference type="Gene3D" id="1.10.287.1350">
    <property type="match status" value="1"/>
</dbReference>
<feature type="domain" description="O-methyltransferase dimerisation" evidence="5">
    <location>
        <begin position="9"/>
        <end position="78"/>
    </location>
</feature>
<dbReference type="InterPro" id="IPR049240">
    <property type="entry name" value="DUF6875"/>
</dbReference>
<dbReference type="Gene3D" id="3.40.50.150">
    <property type="entry name" value="Vaccinia Virus protein VP39"/>
    <property type="match status" value="1"/>
</dbReference>
<dbReference type="InterPro" id="IPR036390">
    <property type="entry name" value="WH_DNA-bd_sf"/>
</dbReference>
<dbReference type="PANTHER" id="PTHR43712:SF2">
    <property type="entry name" value="O-METHYLTRANSFERASE CICE"/>
    <property type="match status" value="1"/>
</dbReference>
<keyword evidence="2" id="KW-0808">Transferase</keyword>
<dbReference type="GO" id="GO:0008168">
    <property type="term" value="F:methyltransferase activity"/>
    <property type="evidence" value="ECO:0007669"/>
    <property type="project" value="UniProtKB-KW"/>
</dbReference>
<dbReference type="CDD" id="cd02440">
    <property type="entry name" value="AdoMet_MTases"/>
    <property type="match status" value="1"/>
</dbReference>
<proteinExistence type="predicted"/>
<dbReference type="InterPro" id="IPR016461">
    <property type="entry name" value="COMT-like"/>
</dbReference>
<dbReference type="Gene3D" id="1.10.10.10">
    <property type="entry name" value="Winged helix-like DNA-binding domain superfamily/Winged helix DNA-binding domain"/>
    <property type="match status" value="1"/>
</dbReference>
<dbReference type="InterPro" id="IPR001077">
    <property type="entry name" value="COMT_C"/>
</dbReference>
<dbReference type="PROSITE" id="PS51683">
    <property type="entry name" value="SAM_OMT_II"/>
    <property type="match status" value="1"/>
</dbReference>
<dbReference type="SUPFAM" id="SSF53335">
    <property type="entry name" value="S-adenosyl-L-methionine-dependent methyltransferases"/>
    <property type="match status" value="1"/>
</dbReference>